<reference evidence="1" key="1">
    <citation type="journal article" date="2014" name="Genome Biol. Evol.">
        <title>Pangenome evidence for extensive interdomain horizontal transfer affecting lineage core and shell genes in uncultured planktonic thaumarchaeota and euryarchaeota.</title>
        <authorList>
            <person name="Deschamps P."/>
            <person name="Zivanovic Y."/>
            <person name="Moreira D."/>
            <person name="Rodriguez-Valera F."/>
            <person name="Lopez-Garcia P."/>
        </authorList>
    </citation>
    <scope>NUCLEOTIDE SEQUENCE</scope>
</reference>
<proteinExistence type="predicted"/>
<sequence length="101" mass="10567">MLPTIVPIPMSVCPFLIAITDVISSGSEVPMAIMVIPITVSDIPRFSAINTALSTVRKPPKYRSAAPTTISAIALGTGVFVAAESSVASFLSFLPLTTYKP</sequence>
<name>A0A075I8F2_9ARCH</name>
<evidence type="ECO:0000313" key="1">
    <source>
        <dbReference type="EMBL" id="AIF22238.1"/>
    </source>
</evidence>
<organism evidence="1">
    <name type="scientific">uncultured marine thaumarchaeote SAT1000_09_A04</name>
    <dbReference type="NCBI Taxonomy" id="1456366"/>
    <lineage>
        <taxon>Archaea</taxon>
        <taxon>Nitrososphaerota</taxon>
        <taxon>environmental samples</taxon>
    </lineage>
</organism>
<dbReference type="AlphaFoldDB" id="A0A075I8F2"/>
<accession>A0A075I8F2</accession>
<dbReference type="EMBL" id="KF901207">
    <property type="protein sequence ID" value="AIF22238.1"/>
    <property type="molecule type" value="Genomic_DNA"/>
</dbReference>
<protein>
    <submittedName>
        <fullName evidence="1">Uncharacterized protein</fullName>
    </submittedName>
</protein>